<dbReference type="GO" id="GO:0006665">
    <property type="term" value="P:sphingolipid metabolic process"/>
    <property type="evidence" value="ECO:0007669"/>
    <property type="project" value="UniProtKB-KW"/>
</dbReference>
<dbReference type="GO" id="GO:0004767">
    <property type="term" value="F:sphingomyelin phosphodiesterase activity"/>
    <property type="evidence" value="ECO:0007669"/>
    <property type="project" value="InterPro"/>
</dbReference>
<evidence type="ECO:0000259" key="12">
    <source>
        <dbReference type="Pfam" id="PF03372"/>
    </source>
</evidence>
<comment type="pathway">
    <text evidence="3">Sphingolipid metabolism.</text>
</comment>
<dbReference type="KEGG" id="ccro:CMC5_031160"/>
<dbReference type="GO" id="GO:0046872">
    <property type="term" value="F:metal ion binding"/>
    <property type="evidence" value="ECO:0007669"/>
    <property type="project" value="UniProtKB-KW"/>
</dbReference>
<dbReference type="EMBL" id="CP012159">
    <property type="protein sequence ID" value="AKT38969.1"/>
    <property type="molecule type" value="Genomic_DNA"/>
</dbReference>
<dbReference type="Pfam" id="PF03372">
    <property type="entry name" value="Exo_endo_phos"/>
    <property type="match status" value="1"/>
</dbReference>
<dbReference type="STRING" id="52.CMC5_031160"/>
<evidence type="ECO:0000256" key="10">
    <source>
        <dbReference type="ARBA" id="ARBA00023098"/>
    </source>
</evidence>
<evidence type="ECO:0000256" key="2">
    <source>
        <dbReference type="ARBA" id="ARBA00004760"/>
    </source>
</evidence>
<dbReference type="InterPro" id="IPR036691">
    <property type="entry name" value="Endo/exonu/phosph_ase_sf"/>
</dbReference>
<evidence type="ECO:0000256" key="8">
    <source>
        <dbReference type="ARBA" id="ARBA00022919"/>
    </source>
</evidence>
<proteinExistence type="predicted"/>
<dbReference type="AlphaFoldDB" id="A0A0K1EDN9"/>
<evidence type="ECO:0000256" key="3">
    <source>
        <dbReference type="ARBA" id="ARBA00004991"/>
    </source>
</evidence>
<dbReference type="PANTHER" id="PTHR16320">
    <property type="entry name" value="SPHINGOMYELINASE FAMILY MEMBER"/>
    <property type="match status" value="1"/>
</dbReference>
<dbReference type="InterPro" id="IPR005135">
    <property type="entry name" value="Endo/exonuclease/phosphatase"/>
</dbReference>
<reference evidence="13 14" key="1">
    <citation type="submission" date="2015-07" db="EMBL/GenBank/DDBJ databases">
        <title>Genome analysis of myxobacterium Chondromyces crocatus Cm c5 reveals a high potential for natural compound synthesis and the genetic basis for the loss of fruiting body formation.</title>
        <authorList>
            <person name="Zaburannyi N."/>
            <person name="Bunk B."/>
            <person name="Maier J."/>
            <person name="Overmann J."/>
            <person name="Mueller R."/>
        </authorList>
    </citation>
    <scope>NUCLEOTIDE SEQUENCE [LARGE SCALE GENOMIC DNA]</scope>
    <source>
        <strain evidence="13 14">Cm c5</strain>
    </source>
</reference>
<dbReference type="Gene3D" id="3.60.10.10">
    <property type="entry name" value="Endonuclease/exonuclease/phosphatase"/>
    <property type="match status" value="1"/>
</dbReference>
<keyword evidence="9" id="KW-1133">Transmembrane helix</keyword>
<dbReference type="SUPFAM" id="SSF56219">
    <property type="entry name" value="DNase I-like"/>
    <property type="match status" value="1"/>
</dbReference>
<organism evidence="13 14">
    <name type="scientific">Chondromyces crocatus</name>
    <dbReference type="NCBI Taxonomy" id="52"/>
    <lineage>
        <taxon>Bacteria</taxon>
        <taxon>Pseudomonadati</taxon>
        <taxon>Myxococcota</taxon>
        <taxon>Polyangia</taxon>
        <taxon>Polyangiales</taxon>
        <taxon>Polyangiaceae</taxon>
        <taxon>Chondromyces</taxon>
    </lineage>
</organism>
<keyword evidence="5" id="KW-0479">Metal-binding</keyword>
<feature type="domain" description="Endonuclease/exonuclease/phosphatase" evidence="12">
    <location>
        <begin position="20"/>
        <end position="356"/>
    </location>
</feature>
<evidence type="ECO:0000313" key="14">
    <source>
        <dbReference type="Proteomes" id="UP000067626"/>
    </source>
</evidence>
<name>A0A0K1EDN9_CHOCO</name>
<comment type="pathway">
    <text evidence="2">Lipid metabolism; sphingolipid metabolism.</text>
</comment>
<dbReference type="Proteomes" id="UP000067626">
    <property type="component" value="Chromosome"/>
</dbReference>
<evidence type="ECO:0000256" key="1">
    <source>
        <dbReference type="ARBA" id="ARBA00004141"/>
    </source>
</evidence>
<evidence type="ECO:0000256" key="5">
    <source>
        <dbReference type="ARBA" id="ARBA00022723"/>
    </source>
</evidence>
<keyword evidence="7" id="KW-0460">Magnesium</keyword>
<keyword evidence="10" id="KW-0443">Lipid metabolism</keyword>
<gene>
    <name evidence="13" type="ORF">CMC5_031160</name>
</gene>
<dbReference type="InterPro" id="IPR038772">
    <property type="entry name" value="Sph/SMPD2-like"/>
</dbReference>
<sequence length="368" mass="38578">MPEAAAPAPARAPGPLRAGTFNAGLAVGVLSHAEARAEPVAHALATEPLDLLCVQEFWLEEHWQRLVESTAARLPNTYRLPPDPGGPMTCAPEDLGRLAACAAPCGGARDAARCALARCQRVLPTVSSGCLSCLGRDPRLSFAELSLGCVGDATSGQRGMQGGFFAYGGSFGTGLLTRARILERDALVFPSALARRGVLYARLDASIGEVHAFCTHLTADVGVVPHPGGGSWSEDHRREIDALLAFVERKAGRGPVILLGDLNTGPAVAPRISPRLPGHFQRLLAWGFQDPSAVSGAPGCTYCFDDPLSGGQGQRGTLIDHVLLRGLVGVTHQDLLRRPLELRVGEHVTTTGFSDHVGVVVEIAPPGG</sequence>
<evidence type="ECO:0000256" key="6">
    <source>
        <dbReference type="ARBA" id="ARBA00022801"/>
    </source>
</evidence>
<evidence type="ECO:0000256" key="4">
    <source>
        <dbReference type="ARBA" id="ARBA00022692"/>
    </source>
</evidence>
<evidence type="ECO:0000256" key="9">
    <source>
        <dbReference type="ARBA" id="ARBA00022989"/>
    </source>
</evidence>
<keyword evidence="14" id="KW-1185">Reference proteome</keyword>
<protein>
    <recommendedName>
        <fullName evidence="12">Endonuclease/exonuclease/phosphatase domain-containing protein</fullName>
    </recommendedName>
</protein>
<accession>A0A0K1EDN9</accession>
<dbReference type="GO" id="GO:0016020">
    <property type="term" value="C:membrane"/>
    <property type="evidence" value="ECO:0007669"/>
    <property type="project" value="UniProtKB-SubCell"/>
</dbReference>
<keyword evidence="4" id="KW-0812">Transmembrane</keyword>
<keyword evidence="11" id="KW-0472">Membrane</keyword>
<comment type="subcellular location">
    <subcellularLocation>
        <location evidence="1">Membrane</location>
        <topology evidence="1">Multi-pass membrane protein</topology>
    </subcellularLocation>
</comment>
<keyword evidence="6" id="KW-0378">Hydrolase</keyword>
<dbReference type="PANTHER" id="PTHR16320:SF24">
    <property type="entry name" value="PHOSPHODIESTERASE, PUTATIVE-RELATED"/>
    <property type="match status" value="1"/>
</dbReference>
<evidence type="ECO:0000256" key="11">
    <source>
        <dbReference type="ARBA" id="ARBA00023136"/>
    </source>
</evidence>
<keyword evidence="8" id="KW-0746">Sphingolipid metabolism</keyword>
<evidence type="ECO:0000313" key="13">
    <source>
        <dbReference type="EMBL" id="AKT38969.1"/>
    </source>
</evidence>
<evidence type="ECO:0000256" key="7">
    <source>
        <dbReference type="ARBA" id="ARBA00022842"/>
    </source>
</evidence>